<keyword evidence="2" id="KW-0732">Signal</keyword>
<dbReference type="GO" id="GO:0009279">
    <property type="term" value="C:cell outer membrane"/>
    <property type="evidence" value="ECO:0007669"/>
    <property type="project" value="UniProtKB-SubCell"/>
</dbReference>
<dbReference type="RefSeq" id="WP_109582539.1">
    <property type="nucleotide sequence ID" value="NZ_CAJPUX010000006.1"/>
</dbReference>
<accession>A0A316F6B6</accession>
<keyword evidence="4" id="KW-1185">Reference proteome</keyword>
<evidence type="ECO:0000313" key="4">
    <source>
        <dbReference type="Proteomes" id="UP000245754"/>
    </source>
</evidence>
<dbReference type="GeneID" id="98343325"/>
<dbReference type="GO" id="GO:0055085">
    <property type="term" value="P:transmembrane transport"/>
    <property type="evidence" value="ECO:0007669"/>
    <property type="project" value="TreeGrafter"/>
</dbReference>
<protein>
    <submittedName>
        <fullName evidence="3">Outer membrane protein</fullName>
    </submittedName>
</protein>
<dbReference type="PANTHER" id="PTHR36920">
    <property type="match status" value="1"/>
</dbReference>
<dbReference type="InterPro" id="IPR011250">
    <property type="entry name" value="OMP/PagP_B-barrel"/>
</dbReference>
<feature type="signal peptide" evidence="2">
    <location>
        <begin position="1"/>
        <end position="23"/>
    </location>
</feature>
<sequence length="241" mass="26281">MNNIYKKMLVAAAAMTLGGFAQAQSAGSTVVSMGWFRVMPTGSSENLTIDSLAGRPVNQQRPNTGAKIDSADTLGLAIDHFITDNISAEFVLGVPPKHDVSGDRGYEKYGKLGEVRQWSPALVFKWHFFDAKTKFRPYVGVGVNYTWFTGETVTNQNFVNNEFGPGSRMTASATPSWNPVFNVGANYNITDRWSVGVSVSYVPISTRGNFETTLANGAVVKSHTKISIDPVVTYLSVGYRF</sequence>
<dbReference type="Pfam" id="PF03922">
    <property type="entry name" value="OmpW"/>
    <property type="match status" value="1"/>
</dbReference>
<evidence type="ECO:0000256" key="2">
    <source>
        <dbReference type="SAM" id="SignalP"/>
    </source>
</evidence>
<dbReference type="Proteomes" id="UP000245754">
    <property type="component" value="Unassembled WGS sequence"/>
</dbReference>
<name>A0A316F6B6_9BURK</name>
<comment type="subcellular location">
    <subcellularLocation>
        <location evidence="1">Cell outer membrane</location>
    </subcellularLocation>
</comment>
<organism evidence="3 4">
    <name type="scientific">Cupriavidus plantarum</name>
    <dbReference type="NCBI Taxonomy" id="942865"/>
    <lineage>
        <taxon>Bacteria</taxon>
        <taxon>Pseudomonadati</taxon>
        <taxon>Pseudomonadota</taxon>
        <taxon>Betaproteobacteria</taxon>
        <taxon>Burkholderiales</taxon>
        <taxon>Burkholderiaceae</taxon>
        <taxon>Cupriavidus</taxon>
    </lineage>
</organism>
<reference evidence="3 4" key="1">
    <citation type="submission" date="2018-05" db="EMBL/GenBank/DDBJ databases">
        <title>Genomic Encyclopedia of Type Strains, Phase IV (KMG-V): Genome sequencing to study the core and pangenomes of soil and plant-associated prokaryotes.</title>
        <authorList>
            <person name="Whitman W."/>
        </authorList>
    </citation>
    <scope>NUCLEOTIDE SEQUENCE [LARGE SCALE GENOMIC DNA]</scope>
    <source>
        <strain evidence="3 4">SLV-132</strain>
    </source>
</reference>
<dbReference type="EMBL" id="QGGT01000001">
    <property type="protein sequence ID" value="PWK39019.1"/>
    <property type="molecule type" value="Genomic_DNA"/>
</dbReference>
<dbReference type="PANTHER" id="PTHR36920:SF1">
    <property type="entry name" value="OUTER MEMBRANE PROTEIN W"/>
    <property type="match status" value="1"/>
</dbReference>
<gene>
    <name evidence="3" type="ORF">C7419_1012922</name>
</gene>
<feature type="chain" id="PRO_5016437117" evidence="2">
    <location>
        <begin position="24"/>
        <end position="241"/>
    </location>
</feature>
<dbReference type="SUPFAM" id="SSF56925">
    <property type="entry name" value="OMPA-like"/>
    <property type="match status" value="1"/>
</dbReference>
<evidence type="ECO:0000313" key="3">
    <source>
        <dbReference type="EMBL" id="PWK39019.1"/>
    </source>
</evidence>
<dbReference type="InterPro" id="IPR005618">
    <property type="entry name" value="OMPW"/>
</dbReference>
<dbReference type="AlphaFoldDB" id="A0A316F6B6"/>
<dbReference type="Gene3D" id="2.40.160.20">
    <property type="match status" value="1"/>
</dbReference>
<comment type="caution">
    <text evidence="3">The sequence shown here is derived from an EMBL/GenBank/DDBJ whole genome shotgun (WGS) entry which is preliminary data.</text>
</comment>
<proteinExistence type="predicted"/>
<evidence type="ECO:0000256" key="1">
    <source>
        <dbReference type="ARBA" id="ARBA00004442"/>
    </source>
</evidence>